<accession>A0ABW5J4M5</accession>
<evidence type="ECO:0000313" key="1">
    <source>
        <dbReference type="EMBL" id="MFD2520976.1"/>
    </source>
</evidence>
<dbReference type="Proteomes" id="UP001597510">
    <property type="component" value="Unassembled WGS sequence"/>
</dbReference>
<name>A0ABW5J4M5_9BACT</name>
<gene>
    <name evidence="1" type="ORF">ACFSR2_08785</name>
</gene>
<protein>
    <submittedName>
        <fullName evidence="1">Carboxypeptidase-like regulatory domain-containing protein</fullName>
    </submittedName>
</protein>
<reference evidence="2" key="1">
    <citation type="journal article" date="2019" name="Int. J. Syst. Evol. Microbiol.">
        <title>The Global Catalogue of Microorganisms (GCM) 10K type strain sequencing project: providing services to taxonomists for standard genome sequencing and annotation.</title>
        <authorList>
            <consortium name="The Broad Institute Genomics Platform"/>
            <consortium name="The Broad Institute Genome Sequencing Center for Infectious Disease"/>
            <person name="Wu L."/>
            <person name="Ma J."/>
        </authorList>
    </citation>
    <scope>NUCLEOTIDE SEQUENCE [LARGE SCALE GENOMIC DNA]</scope>
    <source>
        <strain evidence="2">KCTC 52344</strain>
    </source>
</reference>
<organism evidence="1 2">
    <name type="scientific">Emticicia soli</name>
    <dbReference type="NCBI Taxonomy" id="2027878"/>
    <lineage>
        <taxon>Bacteria</taxon>
        <taxon>Pseudomonadati</taxon>
        <taxon>Bacteroidota</taxon>
        <taxon>Cytophagia</taxon>
        <taxon>Cytophagales</taxon>
        <taxon>Leadbetterellaceae</taxon>
        <taxon>Emticicia</taxon>
    </lineage>
</organism>
<keyword evidence="2" id="KW-1185">Reference proteome</keyword>
<sequence>MKQSFQLNIENPCHEQWESFTPTSTGGFCASCQKNVIDFSSMSESELVAFFRDRQNSSQGLCGRFREDQLKRKYNIEEWFPTWRVENEQLQYEIPVRVIKQKQQIRLPLIQHIKLVRNMAAAVLTLLSIEQGIGQTRMISGQIIDAESKEALPGTSIFIKGTTKGTVSDNNGNYKIEASEADTLIFGFVGFKTIEKKVTDNKGFAKIALEADYMGLLEVTVVGYSAERRYCISGGVGILGVEIQEQKKYNTQITIWGNAVQNGELILVPELVASTDSTGNSFERNNEERWFRENGFQEITSVQLYDYSGRIFQESFTKLNDGMISVDVRGIPQGAYIVRAVYNNERSPTEHEISTARVLIER</sequence>
<dbReference type="Pfam" id="PF13715">
    <property type="entry name" value="CarbopepD_reg_2"/>
    <property type="match status" value="1"/>
</dbReference>
<dbReference type="SUPFAM" id="SSF49464">
    <property type="entry name" value="Carboxypeptidase regulatory domain-like"/>
    <property type="match status" value="1"/>
</dbReference>
<comment type="caution">
    <text evidence="1">The sequence shown here is derived from an EMBL/GenBank/DDBJ whole genome shotgun (WGS) entry which is preliminary data.</text>
</comment>
<dbReference type="InterPro" id="IPR008969">
    <property type="entry name" value="CarboxyPept-like_regulatory"/>
</dbReference>
<proteinExistence type="predicted"/>
<dbReference type="EMBL" id="JBHULC010000008">
    <property type="protein sequence ID" value="MFD2520976.1"/>
    <property type="molecule type" value="Genomic_DNA"/>
</dbReference>
<evidence type="ECO:0000313" key="2">
    <source>
        <dbReference type="Proteomes" id="UP001597510"/>
    </source>
</evidence>
<dbReference type="RefSeq" id="WP_340235023.1">
    <property type="nucleotide sequence ID" value="NZ_JBBEWC010000003.1"/>
</dbReference>
<dbReference type="Gene3D" id="2.60.40.1120">
    <property type="entry name" value="Carboxypeptidase-like, regulatory domain"/>
    <property type="match status" value="1"/>
</dbReference>